<dbReference type="Proteomes" id="UP000182783">
    <property type="component" value="Unassembled WGS sequence"/>
</dbReference>
<evidence type="ECO:0000313" key="1">
    <source>
        <dbReference type="EMBL" id="KWX72726.1"/>
    </source>
</evidence>
<evidence type="ECO:0000313" key="3">
    <source>
        <dbReference type="Proteomes" id="UP000070252"/>
    </source>
</evidence>
<dbReference type="EMBL" id="FNGM01000002">
    <property type="protein sequence ID" value="SDL27831.1"/>
    <property type="molecule type" value="Genomic_DNA"/>
</dbReference>
<protein>
    <recommendedName>
        <fullName evidence="5">Nucleotidyltransferase</fullName>
    </recommendedName>
</protein>
<dbReference type="RefSeq" id="WP_062525026.1">
    <property type="nucleotide sequence ID" value="NZ_CP048429.1"/>
</dbReference>
<organism evidence="2 4">
    <name type="scientific">Paenibacillus jilunlii</name>
    <dbReference type="NCBI Taxonomy" id="682956"/>
    <lineage>
        <taxon>Bacteria</taxon>
        <taxon>Bacillati</taxon>
        <taxon>Bacillota</taxon>
        <taxon>Bacilli</taxon>
        <taxon>Bacillales</taxon>
        <taxon>Paenibacillaceae</taxon>
        <taxon>Paenibacillus</taxon>
    </lineage>
</organism>
<dbReference type="PANTHER" id="PTHR39166:SF1">
    <property type="entry name" value="BLL1166 PROTEIN"/>
    <property type="match status" value="1"/>
</dbReference>
<dbReference type="InterPro" id="IPR009267">
    <property type="entry name" value="NTP_transf_6"/>
</dbReference>
<dbReference type="OrthoDB" id="1901124at2"/>
<dbReference type="Pfam" id="PF06042">
    <property type="entry name" value="NTP_transf_6"/>
    <property type="match status" value="1"/>
</dbReference>
<gene>
    <name evidence="1" type="ORF">AML91_19910</name>
    <name evidence="2" type="ORF">SAMN05216191_102171</name>
</gene>
<dbReference type="AlphaFoldDB" id="A0A1G9IRU2"/>
<evidence type="ECO:0008006" key="5">
    <source>
        <dbReference type="Google" id="ProtNLM"/>
    </source>
</evidence>
<name>A0A1G9IRU2_9BACL</name>
<keyword evidence="3" id="KW-1185">Reference proteome</keyword>
<evidence type="ECO:0000313" key="4">
    <source>
        <dbReference type="Proteomes" id="UP000182783"/>
    </source>
</evidence>
<evidence type="ECO:0000313" key="2">
    <source>
        <dbReference type="EMBL" id="SDL27831.1"/>
    </source>
</evidence>
<dbReference type="Proteomes" id="UP000070252">
    <property type="component" value="Unassembled WGS sequence"/>
</dbReference>
<reference evidence="2 4" key="2">
    <citation type="submission" date="2016-10" db="EMBL/GenBank/DDBJ databases">
        <authorList>
            <person name="de Groot N.N."/>
        </authorList>
    </citation>
    <scope>NUCLEOTIDE SEQUENCE [LARGE SCALE GENOMIC DNA]</scope>
    <source>
        <strain evidence="2 4">CGMCC 1.10239</strain>
    </source>
</reference>
<reference evidence="1 3" key="1">
    <citation type="submission" date="2015-08" db="EMBL/GenBank/DDBJ databases">
        <title>Genome of Paenibacillus jilunlii.</title>
        <authorList>
            <person name="Sant'Anna F.H."/>
            <person name="Ambrosini A."/>
            <person name="Souza R."/>
            <person name="Bach E."/>
            <person name="Fernandes G."/>
            <person name="Balsanelli E."/>
            <person name="Baura V.A."/>
            <person name="Pedrosa F.O."/>
            <person name="Souza E.M."/>
            <person name="Passaglia L."/>
        </authorList>
    </citation>
    <scope>NUCLEOTIDE SEQUENCE [LARGE SCALE GENOMIC DNA]</scope>
    <source>
        <strain evidence="1 3">DSM 23019</strain>
    </source>
</reference>
<dbReference type="EMBL" id="LIPY01000119">
    <property type="protein sequence ID" value="KWX72726.1"/>
    <property type="molecule type" value="Genomic_DNA"/>
</dbReference>
<dbReference type="PANTHER" id="PTHR39166">
    <property type="entry name" value="BLL1166 PROTEIN"/>
    <property type="match status" value="1"/>
</dbReference>
<accession>A0A1G9IRU2</accession>
<sequence length="193" mass="21624">MLRLHNELDLLLAVKEDPWMMNILAAVRDLHLPDSWVCAGFVRSKVWDVQHGFTGRTPLGDVDVIYYDPDNIREEVEKSWEAQLRSAAPSVPWSVKNQARMHIVNGLPPYSSSTDGMSKFPETATALGLAMDEHGELRLAAPHGVSDVLELTVRASPHFRANPQLHPIYEARVAGKNWQAVWTQLRVLSVLGI</sequence>
<proteinExistence type="predicted"/>